<reference evidence="1" key="1">
    <citation type="submission" date="2022-08" db="EMBL/GenBank/DDBJ databases">
        <authorList>
            <person name="Giroux E."/>
            <person name="Giroux E."/>
        </authorList>
    </citation>
    <scope>NUCLEOTIDE SEQUENCE</scope>
    <source>
        <strain evidence="1">H1091258</strain>
    </source>
</reference>
<organism evidence="1 2">
    <name type="scientific">Colletotrichum noveboracense</name>
    <dbReference type="NCBI Taxonomy" id="2664923"/>
    <lineage>
        <taxon>Eukaryota</taxon>
        <taxon>Fungi</taxon>
        <taxon>Dikarya</taxon>
        <taxon>Ascomycota</taxon>
        <taxon>Pezizomycotina</taxon>
        <taxon>Sordariomycetes</taxon>
        <taxon>Hypocreomycetidae</taxon>
        <taxon>Glomerellales</taxon>
        <taxon>Glomerellaceae</taxon>
        <taxon>Colletotrichum</taxon>
        <taxon>Colletotrichum gloeosporioides species complex</taxon>
    </lineage>
</organism>
<dbReference type="AlphaFoldDB" id="A0A9W4RQ05"/>
<evidence type="ECO:0000313" key="1">
    <source>
        <dbReference type="EMBL" id="CAI0645519.1"/>
    </source>
</evidence>
<gene>
    <name evidence="1" type="ORF">CGXH109_LOCUS46046</name>
</gene>
<proteinExistence type="predicted"/>
<dbReference type="Proteomes" id="UP001152533">
    <property type="component" value="Unassembled WGS sequence"/>
</dbReference>
<name>A0A9W4RQ05_9PEZI</name>
<accession>A0A9W4RQ05</accession>
<evidence type="ECO:0000313" key="2">
    <source>
        <dbReference type="Proteomes" id="UP001152533"/>
    </source>
</evidence>
<keyword evidence="2" id="KW-1185">Reference proteome</keyword>
<dbReference type="EMBL" id="CAMGZC010000249">
    <property type="protein sequence ID" value="CAI0645519.1"/>
    <property type="molecule type" value="Genomic_DNA"/>
</dbReference>
<comment type="caution">
    <text evidence="1">The sequence shown here is derived from an EMBL/GenBank/DDBJ whole genome shotgun (WGS) entry which is preliminary data.</text>
</comment>
<sequence>MASTSLCSPRSLPEAAALEDLMATKCPNGPHIPTEEDLEKQNLFEVTCSECHERVVQMAQIFSKTCPNSDSGYGPLTYGIVRDMAAGNRLGGCNLDIANMMTYQWRMGQLADRAVKKFGLPAPSNENCIMWEGLGLWLYRHRMSDSESKQNELGSLQQLANQNFLQPHVSGPQPDSTQGYYFGRFIEYLSAAVAEARLPIDETEKLVKEVKAYVNSFTHLS</sequence>
<protein>
    <submittedName>
        <fullName evidence="1">Uncharacterized protein</fullName>
    </submittedName>
</protein>